<sequence>MLRRQPDEDERGLVPFPPHQAAALDAQVDQCDVDDEHVRGPHHPERPLRDVHLVRRVFRGPVGAGVRRTGVRRARVRAVRAVRRTPGAPAEAAAKAPSEATAPEPVAAGAVTAVAAVVIVLTLALTRMVAQLCPEPQGDRTADGERHEERLTELM</sequence>
<feature type="compositionally biased region" description="Basic and acidic residues" evidence="1">
    <location>
        <begin position="137"/>
        <end position="155"/>
    </location>
</feature>
<gene>
    <name evidence="2" type="ORF">Scani_30720</name>
</gene>
<dbReference type="Proteomes" id="UP000435837">
    <property type="component" value="Unassembled WGS sequence"/>
</dbReference>
<name>A0A640S7N0_9ACTN</name>
<evidence type="ECO:0000256" key="1">
    <source>
        <dbReference type="SAM" id="MobiDB-lite"/>
    </source>
</evidence>
<proteinExistence type="predicted"/>
<dbReference type="AlphaFoldDB" id="A0A640S7N0"/>
<feature type="region of interest" description="Disordered" evidence="1">
    <location>
        <begin position="136"/>
        <end position="155"/>
    </location>
</feature>
<evidence type="ECO:0000313" key="2">
    <source>
        <dbReference type="EMBL" id="GFE06804.1"/>
    </source>
</evidence>
<comment type="caution">
    <text evidence="2">The sequence shown here is derived from an EMBL/GenBank/DDBJ whole genome shotgun (WGS) entry which is preliminary data.</text>
</comment>
<organism evidence="2 3">
    <name type="scientific">Streptomyces caniferus</name>
    <dbReference type="NCBI Taxonomy" id="285557"/>
    <lineage>
        <taxon>Bacteria</taxon>
        <taxon>Bacillati</taxon>
        <taxon>Actinomycetota</taxon>
        <taxon>Actinomycetes</taxon>
        <taxon>Kitasatosporales</taxon>
        <taxon>Streptomycetaceae</taxon>
        <taxon>Streptomyces</taxon>
    </lineage>
</organism>
<protein>
    <submittedName>
        <fullName evidence="2">Uncharacterized protein</fullName>
    </submittedName>
</protein>
<reference evidence="2 3" key="1">
    <citation type="submission" date="2019-12" db="EMBL/GenBank/DDBJ databases">
        <title>Whole genome shotgun sequence of Streptomyces caniferus NBRC 15389.</title>
        <authorList>
            <person name="Ichikawa N."/>
            <person name="Kimura A."/>
            <person name="Kitahashi Y."/>
            <person name="Komaki H."/>
            <person name="Tamura T."/>
        </authorList>
    </citation>
    <scope>NUCLEOTIDE SEQUENCE [LARGE SCALE GENOMIC DNA]</scope>
    <source>
        <strain evidence="2 3">NBRC 15389</strain>
    </source>
</reference>
<dbReference type="EMBL" id="BLIN01000003">
    <property type="protein sequence ID" value="GFE06804.1"/>
    <property type="molecule type" value="Genomic_DNA"/>
</dbReference>
<accession>A0A640S7N0</accession>
<evidence type="ECO:0000313" key="3">
    <source>
        <dbReference type="Proteomes" id="UP000435837"/>
    </source>
</evidence>